<dbReference type="SUPFAM" id="SSF81321">
    <property type="entry name" value="Family A G protein-coupled receptor-like"/>
    <property type="match status" value="1"/>
</dbReference>
<dbReference type="EnsemblBacteria" id="CAI49657">
    <property type="protein sequence ID" value="CAI49657"/>
    <property type="gene ID" value="NP_3132A"/>
</dbReference>
<evidence type="ECO:0000313" key="2">
    <source>
        <dbReference type="EMBL" id="CAI49657.1"/>
    </source>
</evidence>
<dbReference type="GeneID" id="3701663"/>
<dbReference type="eggNOG" id="arCOG02810">
    <property type="taxonomic scope" value="Archaea"/>
</dbReference>
<dbReference type="Gene3D" id="1.20.1070.10">
    <property type="entry name" value="Rhodopsin 7-helix transmembrane proteins"/>
    <property type="match status" value="1"/>
</dbReference>
<organism evidence="2 3">
    <name type="scientific">Natronomonas pharaonis (strain ATCC 35678 / DSM 2160 / CIP 103997 / JCM 8858 / NBRC 14720 / NCIMB 2260 / Gabara)</name>
    <name type="common">Halobacterium pharaonis</name>
    <dbReference type="NCBI Taxonomy" id="348780"/>
    <lineage>
        <taxon>Archaea</taxon>
        <taxon>Methanobacteriati</taxon>
        <taxon>Methanobacteriota</taxon>
        <taxon>Stenosarchaea group</taxon>
        <taxon>Halobacteria</taxon>
        <taxon>Halobacteriales</taxon>
        <taxon>Natronomonadaceae</taxon>
        <taxon>Natronomonas</taxon>
    </lineage>
</organism>
<dbReference type="STRING" id="348780.NP_3132A"/>
<proteinExistence type="predicted"/>
<feature type="transmembrane region" description="Helical" evidence="1">
    <location>
        <begin position="77"/>
        <end position="92"/>
    </location>
</feature>
<evidence type="ECO:0000256" key="1">
    <source>
        <dbReference type="SAM" id="Phobius"/>
    </source>
</evidence>
<name>A0A1U7EX10_NATPD</name>
<accession>A0A1U7EX10</accession>
<evidence type="ECO:0000313" key="3">
    <source>
        <dbReference type="Proteomes" id="UP000002698"/>
    </source>
</evidence>
<gene>
    <name evidence="2" type="ordered locus">NP_3132A</name>
</gene>
<feature type="transmembrane region" description="Helical" evidence="1">
    <location>
        <begin position="42"/>
        <end position="65"/>
    </location>
</feature>
<protein>
    <submittedName>
        <fullName evidence="2">Homolog to rhodopsin</fullName>
    </submittedName>
</protein>
<dbReference type="EMBL" id="CR936257">
    <property type="protein sequence ID" value="CAI49657.1"/>
    <property type="molecule type" value="Genomic_DNA"/>
</dbReference>
<keyword evidence="3" id="KW-1185">Reference proteome</keyword>
<dbReference type="Proteomes" id="UP000002698">
    <property type="component" value="Chromosome"/>
</dbReference>
<dbReference type="KEGG" id="nph:NP_3132A"/>
<reference evidence="2 3" key="1">
    <citation type="journal article" date="2005" name="Genome Res.">
        <title>Living with two extremes: conclusions from the genome sequence of Natronomonas pharaonis.</title>
        <authorList>
            <person name="Falb M."/>
            <person name="Pfeiffer F."/>
            <person name="Palm P."/>
            <person name="Rodewald K."/>
            <person name="Hickmann V."/>
            <person name="Tittor J."/>
            <person name="Oesterhelt D."/>
        </authorList>
    </citation>
    <scope>NUCLEOTIDE SEQUENCE [LARGE SCALE GENOMIC DNA]</scope>
    <source>
        <strain evidence="3">ATCC 35678 / DSM 2160 / CIP 103997 / JCM 8858 / NBRC 14720 / NCIMB 2260 / Gabara</strain>
    </source>
</reference>
<keyword evidence="1" id="KW-0472">Membrane</keyword>
<keyword evidence="1" id="KW-1133">Transmembrane helix</keyword>
<dbReference type="HOGENOM" id="CLU_1182857_0_0_2"/>
<feature type="transmembrane region" description="Helical" evidence="1">
    <location>
        <begin position="166"/>
        <end position="186"/>
    </location>
</feature>
<feature type="transmembrane region" description="Helical" evidence="1">
    <location>
        <begin position="124"/>
        <end position="145"/>
    </location>
</feature>
<dbReference type="OrthoDB" id="330248at2157"/>
<sequence length="237" mass="25142">MTEALATDATVYRLFAAAYAVAAVVVLAATTRLPDRHRKYGYAFVGLFSLTAITSVVWSAGFGAVNGAGIPRLLEDYVAYLGIFAAIAYIGGASRRIIVLTAASMFAIRTFFELGSVLDGALGLAMLSLVVVGFVVLTSLLLWLGRQSRGTISESRYLLFWKTRNLLLFLFGMLIIVAVLPILGVLDGFSGNILVEYVDLLIRAGFAGFVLNNLDVLDERSAGGAVDLGDTSAAAAD</sequence>
<feature type="transmembrane region" description="Helical" evidence="1">
    <location>
        <begin position="12"/>
        <end position="30"/>
    </location>
</feature>
<dbReference type="RefSeq" id="WP_011323279.1">
    <property type="nucleotide sequence ID" value="NC_007426.1"/>
</dbReference>
<dbReference type="AlphaFoldDB" id="A0A1U7EX10"/>
<keyword evidence="1" id="KW-0812">Transmembrane</keyword>